<evidence type="ECO:0000313" key="7">
    <source>
        <dbReference type="Proteomes" id="UP001529275"/>
    </source>
</evidence>
<reference evidence="7" key="1">
    <citation type="submission" date="2023-06" db="EMBL/GenBank/DDBJ databases">
        <title>Identification and characterization of horizontal gene transfer across gut microbiota members of farm animals based on homology search.</title>
        <authorList>
            <person name="Zeman M."/>
            <person name="Kubasova T."/>
            <person name="Jahodarova E."/>
            <person name="Nykrynova M."/>
            <person name="Rychlik I."/>
        </authorList>
    </citation>
    <scope>NUCLEOTIDE SEQUENCE [LARGE SCALE GENOMIC DNA]</scope>
    <source>
        <strain evidence="7">ET341</strain>
    </source>
</reference>
<dbReference type="InterPro" id="IPR001650">
    <property type="entry name" value="Helicase_C-like"/>
</dbReference>
<dbReference type="SMART" id="SM00490">
    <property type="entry name" value="HELICc"/>
    <property type="match status" value="1"/>
</dbReference>
<dbReference type="PANTHER" id="PTHR30580:SF1">
    <property type="entry name" value="COMF OPERON PROTEIN 1"/>
    <property type="match status" value="1"/>
</dbReference>
<proteinExistence type="predicted"/>
<dbReference type="Proteomes" id="UP001529275">
    <property type="component" value="Unassembled WGS sequence"/>
</dbReference>
<keyword evidence="6" id="KW-0347">Helicase</keyword>
<dbReference type="EMBL" id="JAUDCK010000007">
    <property type="protein sequence ID" value="MDM8195307.1"/>
    <property type="molecule type" value="Genomic_DNA"/>
</dbReference>
<keyword evidence="2" id="KW-0067">ATP-binding</keyword>
<feature type="domain" description="Helicase ATP-binding" evidence="4">
    <location>
        <begin position="70"/>
        <end position="220"/>
    </location>
</feature>
<dbReference type="SUPFAM" id="SSF52540">
    <property type="entry name" value="P-loop containing nucleoside triphosphate hydrolases"/>
    <property type="match status" value="1"/>
</dbReference>
<keyword evidence="3" id="KW-0238">DNA-binding</keyword>
<evidence type="ECO:0000259" key="5">
    <source>
        <dbReference type="PROSITE" id="PS51194"/>
    </source>
</evidence>
<dbReference type="Pfam" id="PF04851">
    <property type="entry name" value="ResIII"/>
    <property type="match status" value="1"/>
</dbReference>
<reference evidence="6 7" key="2">
    <citation type="submission" date="2023-06" db="EMBL/GenBank/DDBJ databases">
        <authorList>
            <person name="Zeman M."/>
            <person name="Kubasova T."/>
            <person name="Jahodarova E."/>
            <person name="Nykrynova M."/>
            <person name="Rychlik I."/>
        </authorList>
    </citation>
    <scope>NUCLEOTIDE SEQUENCE [LARGE SCALE GENOMIC DNA]</scope>
    <source>
        <strain evidence="6 7">ET341</strain>
    </source>
</reference>
<gene>
    <name evidence="6" type="ORF">QUV98_03115</name>
</gene>
<dbReference type="Pfam" id="PF00271">
    <property type="entry name" value="Helicase_C"/>
    <property type="match status" value="1"/>
</dbReference>
<comment type="caution">
    <text evidence="6">The sequence shown here is derived from an EMBL/GenBank/DDBJ whole genome shotgun (WGS) entry which is preliminary data.</text>
</comment>
<dbReference type="PROSITE" id="PS51192">
    <property type="entry name" value="HELICASE_ATP_BIND_1"/>
    <property type="match status" value="1"/>
</dbReference>
<dbReference type="InterPro" id="IPR014001">
    <property type="entry name" value="Helicase_ATP-bd"/>
</dbReference>
<keyword evidence="1" id="KW-0547">Nucleotide-binding</keyword>
<dbReference type="PROSITE" id="PS51194">
    <property type="entry name" value="HELICASE_CTER"/>
    <property type="match status" value="1"/>
</dbReference>
<dbReference type="InterPro" id="IPR027417">
    <property type="entry name" value="P-loop_NTPase"/>
</dbReference>
<evidence type="ECO:0000259" key="4">
    <source>
        <dbReference type="PROSITE" id="PS51192"/>
    </source>
</evidence>
<dbReference type="PANTHER" id="PTHR30580">
    <property type="entry name" value="PRIMOSOMAL PROTEIN N"/>
    <property type="match status" value="1"/>
</dbReference>
<keyword evidence="6" id="KW-0378">Hydrolase</keyword>
<evidence type="ECO:0000313" key="6">
    <source>
        <dbReference type="EMBL" id="MDM8195307.1"/>
    </source>
</evidence>
<dbReference type="GO" id="GO:0004386">
    <property type="term" value="F:helicase activity"/>
    <property type="evidence" value="ECO:0007669"/>
    <property type="project" value="UniProtKB-KW"/>
</dbReference>
<accession>A0ABT7UGN1</accession>
<dbReference type="SMART" id="SM00487">
    <property type="entry name" value="DEXDc"/>
    <property type="match status" value="1"/>
</dbReference>
<dbReference type="RefSeq" id="WP_289527289.1">
    <property type="nucleotide sequence ID" value="NZ_JAUDCK010000007.1"/>
</dbReference>
<evidence type="ECO:0000256" key="1">
    <source>
        <dbReference type="ARBA" id="ARBA00022741"/>
    </source>
</evidence>
<protein>
    <submittedName>
        <fullName evidence="6">Helicase-related protein</fullName>
    </submittedName>
</protein>
<evidence type="ECO:0000256" key="3">
    <source>
        <dbReference type="ARBA" id="ARBA00023125"/>
    </source>
</evidence>
<organism evidence="6 7">
    <name type="scientific">Massilimicrobiota timonensis</name>
    <dbReference type="NCBI Taxonomy" id="1776392"/>
    <lineage>
        <taxon>Bacteria</taxon>
        <taxon>Bacillati</taxon>
        <taxon>Bacillota</taxon>
        <taxon>Erysipelotrichia</taxon>
        <taxon>Erysipelotrichales</taxon>
        <taxon>Erysipelotrichaceae</taxon>
        <taxon>Massilimicrobiota</taxon>
    </lineage>
</organism>
<sequence length="378" mass="44141">MECPRCHNQNVKRLYKLHGKYYCRQCIAFHRVWVDEPYTQDHTRFPPQKVRYSLDFELSKSQQDISRQLVYNYQNHYHSLVLAVCGSGKTEIVFELIQYALQRGDRVCFCIPRKELVKELYQRIKEAFHQIDIGLVYGGHIENINAQLIVCTMHQLYRFEKSGFHLMIADEVDAFPFYGNPVLQQIFMRCCIGNYVKLSATFVKEDIDGEELLIMNRRYHGYDLPVPQLIICPHCLQVLLISFLLKKWKKKVIVFVPLVQDVDKLACQLQSYTHLRVRGVSSTHKHNQDNLMALKNGDIDVIVSTTLLERGITIEDVQVIVYHGEHDLFDRRTLIQIAGRVGRKISHPQGHVYILSNEHTSSIRQCIHTIKDLNQMSV</sequence>
<evidence type="ECO:0000256" key="2">
    <source>
        <dbReference type="ARBA" id="ARBA00022840"/>
    </source>
</evidence>
<dbReference type="Gene3D" id="3.40.50.300">
    <property type="entry name" value="P-loop containing nucleotide triphosphate hydrolases"/>
    <property type="match status" value="2"/>
</dbReference>
<feature type="domain" description="Helicase C-terminal" evidence="5">
    <location>
        <begin position="240"/>
        <end position="378"/>
    </location>
</feature>
<keyword evidence="7" id="KW-1185">Reference proteome</keyword>
<name>A0ABT7UGN1_9FIRM</name>
<dbReference type="InterPro" id="IPR006935">
    <property type="entry name" value="Helicase/UvrB_N"/>
</dbReference>